<dbReference type="InterPro" id="IPR000210">
    <property type="entry name" value="BTB/POZ_dom"/>
</dbReference>
<dbReference type="EMBL" id="LKCW01000057">
    <property type="protein sequence ID" value="KPM41905.1"/>
    <property type="molecule type" value="Genomic_DNA"/>
</dbReference>
<keyword evidence="3" id="KW-1185">Reference proteome</keyword>
<gene>
    <name evidence="2" type="ORF">AK830_g4607</name>
</gene>
<evidence type="ECO:0000313" key="2">
    <source>
        <dbReference type="EMBL" id="KPM41905.1"/>
    </source>
</evidence>
<dbReference type="SMART" id="SM00225">
    <property type="entry name" value="BTB"/>
    <property type="match status" value="1"/>
</dbReference>
<dbReference type="AlphaFoldDB" id="A0A0P7BMJ7"/>
<dbReference type="InterPro" id="IPR011333">
    <property type="entry name" value="SKP1/BTB/POZ_sf"/>
</dbReference>
<dbReference type="PANTHER" id="PTHR47843">
    <property type="entry name" value="BTB DOMAIN-CONTAINING PROTEIN-RELATED"/>
    <property type="match status" value="1"/>
</dbReference>
<organism evidence="2 3">
    <name type="scientific">Neonectria ditissima</name>
    <dbReference type="NCBI Taxonomy" id="78410"/>
    <lineage>
        <taxon>Eukaryota</taxon>
        <taxon>Fungi</taxon>
        <taxon>Dikarya</taxon>
        <taxon>Ascomycota</taxon>
        <taxon>Pezizomycotina</taxon>
        <taxon>Sordariomycetes</taxon>
        <taxon>Hypocreomycetidae</taxon>
        <taxon>Hypocreales</taxon>
        <taxon>Nectriaceae</taxon>
        <taxon>Neonectria</taxon>
    </lineage>
</organism>
<comment type="caution">
    <text evidence="2">The sequence shown here is derived from an EMBL/GenBank/DDBJ whole genome shotgun (WGS) entry which is preliminary data.</text>
</comment>
<protein>
    <recommendedName>
        <fullName evidence="1">BTB domain-containing protein</fullName>
    </recommendedName>
</protein>
<proteinExistence type="predicted"/>
<reference evidence="2 3" key="1">
    <citation type="submission" date="2015-09" db="EMBL/GenBank/DDBJ databases">
        <title>Draft genome of a European isolate of the apple canker pathogen Neonectria ditissima.</title>
        <authorList>
            <person name="Gomez-Cortecero A."/>
            <person name="Harrison R.J."/>
            <person name="Armitage A.D."/>
        </authorList>
    </citation>
    <scope>NUCLEOTIDE SEQUENCE [LARGE SCALE GENOMIC DNA]</scope>
    <source>
        <strain evidence="2 3">R09/05</strain>
    </source>
</reference>
<dbReference type="PANTHER" id="PTHR47843:SF5">
    <property type="entry name" value="BTB_POZ DOMAIN PROTEIN"/>
    <property type="match status" value="1"/>
</dbReference>
<dbReference type="STRING" id="78410.A0A0P7BMJ7"/>
<dbReference type="Pfam" id="PF00651">
    <property type="entry name" value="BTB"/>
    <property type="match status" value="1"/>
</dbReference>
<name>A0A0P7BMJ7_9HYPO</name>
<dbReference type="OrthoDB" id="1022638at2759"/>
<evidence type="ECO:0000313" key="3">
    <source>
        <dbReference type="Proteomes" id="UP000050424"/>
    </source>
</evidence>
<dbReference type="PROSITE" id="PS50097">
    <property type="entry name" value="BTB"/>
    <property type="match status" value="1"/>
</dbReference>
<dbReference type="Proteomes" id="UP000050424">
    <property type="component" value="Unassembled WGS sequence"/>
</dbReference>
<dbReference type="Gene3D" id="3.30.710.10">
    <property type="entry name" value="Potassium Channel Kv1.1, Chain A"/>
    <property type="match status" value="1"/>
</dbReference>
<accession>A0A0P7BMJ7</accession>
<dbReference type="CDD" id="cd18186">
    <property type="entry name" value="BTB_POZ_ZBTB_KLHL-like"/>
    <property type="match status" value="1"/>
</dbReference>
<sequence>MSSAGPLPVLKGLLTSGDYSDLLLKVGDEEFHLHKAVVCPQSPVIAAAFRGNYKEANTDTFKVEGFDADTVRCMIDFMYTGRYDVESTLGSVSPDVQREHSPLAFPGLSPEHYERLSTTASEPQSSAAQSANQATLRLLRHVGMNAIADFYDIEQLRELANSRIEAIFQETAQADGFSIVAETVWSSTSDKKLYNLLTTVAAEHIDQLVKSKSFLNLEEVSDFSSGVFRACAARIAELEKQLHCNSIPLDHNLIVAGIYEEEVEKPRPLLG</sequence>
<evidence type="ECO:0000259" key="1">
    <source>
        <dbReference type="PROSITE" id="PS50097"/>
    </source>
</evidence>
<feature type="domain" description="BTB" evidence="1">
    <location>
        <begin position="20"/>
        <end position="87"/>
    </location>
</feature>
<dbReference type="SUPFAM" id="SSF54695">
    <property type="entry name" value="POZ domain"/>
    <property type="match status" value="1"/>
</dbReference>